<dbReference type="AlphaFoldDB" id="A0A2K9NW90"/>
<gene>
    <name evidence="1" type="ORF">C0V70_17110</name>
</gene>
<reference evidence="1 2" key="1">
    <citation type="submission" date="2018-01" db="EMBL/GenBank/DDBJ databases">
        <title>Complete genome sequence of Bacteriovorax stolpii DSM12778.</title>
        <authorList>
            <person name="Tang B."/>
            <person name="Chang J."/>
        </authorList>
    </citation>
    <scope>NUCLEOTIDE SEQUENCE [LARGE SCALE GENOMIC DNA]</scope>
    <source>
        <strain evidence="1 2">DSM 12778</strain>
    </source>
</reference>
<dbReference type="EMBL" id="CP025704">
    <property type="protein sequence ID" value="AUN99793.1"/>
    <property type="molecule type" value="Genomic_DNA"/>
</dbReference>
<evidence type="ECO:0000313" key="2">
    <source>
        <dbReference type="Proteomes" id="UP000235584"/>
    </source>
</evidence>
<name>A0A2K9NW90_BACTC</name>
<sequence length="239" mass="28094">MFLESFRHLIEIEALKRENQQNLERISSENKRISDLEQRRSKTLLQNDDLRLEEKNLKLEEIQYQIEDWQLRLNKLTSQLSMAATEKEQLAFESQIATVKKDIENNEALYFEKLEKSEEIQNQIKENEEFIKGSLTTLESIKKEVQENVTKEQTIIDNRNKRIESLIDLCHPSLKSLYLELEKKFSPKSRPVGYLIDKKCNACHMLTDSMLKNSLDEGRSIETCPNCGRLLIPETARVY</sequence>
<dbReference type="Proteomes" id="UP000235584">
    <property type="component" value="Chromosome"/>
</dbReference>
<dbReference type="OrthoDB" id="5292852at2"/>
<dbReference type="KEGG" id="bsto:C0V70_17110"/>
<keyword evidence="2" id="KW-1185">Reference proteome</keyword>
<protein>
    <submittedName>
        <fullName evidence="1">Uncharacterized protein</fullName>
    </submittedName>
</protein>
<accession>A0A2K9NW90</accession>
<dbReference type="Gene3D" id="1.10.287.1490">
    <property type="match status" value="1"/>
</dbReference>
<proteinExistence type="predicted"/>
<organism evidence="1 2">
    <name type="scientific">Bacteriovorax stolpii</name>
    <name type="common">Bdellovibrio stolpii</name>
    <dbReference type="NCBI Taxonomy" id="960"/>
    <lineage>
        <taxon>Bacteria</taxon>
        <taxon>Pseudomonadati</taxon>
        <taxon>Bdellovibrionota</taxon>
        <taxon>Bacteriovoracia</taxon>
        <taxon>Bacteriovoracales</taxon>
        <taxon>Bacteriovoracaceae</taxon>
        <taxon>Bacteriovorax</taxon>
    </lineage>
</organism>
<evidence type="ECO:0000313" key="1">
    <source>
        <dbReference type="EMBL" id="AUN99793.1"/>
    </source>
</evidence>